<organism evidence="9 10">
    <name type="scientific">Keguizhuia sedimenti</name>
    <dbReference type="NCBI Taxonomy" id="3064264"/>
    <lineage>
        <taxon>Bacteria</taxon>
        <taxon>Pseudomonadati</taxon>
        <taxon>Pseudomonadota</taxon>
        <taxon>Betaproteobacteria</taxon>
        <taxon>Burkholderiales</taxon>
        <taxon>Oxalobacteraceae</taxon>
        <taxon>Keguizhuia</taxon>
    </lineage>
</organism>
<keyword evidence="4" id="KW-0249">Electron transport</keyword>
<keyword evidence="7" id="KW-0732">Signal</keyword>
<keyword evidence="1" id="KW-0813">Transport</keyword>
<keyword evidence="2 6" id="KW-0349">Heme</keyword>
<gene>
    <name evidence="9" type="ORF">Q8A64_05460</name>
</gene>
<dbReference type="PANTHER" id="PTHR33751:SF9">
    <property type="entry name" value="CYTOCHROME C4"/>
    <property type="match status" value="1"/>
</dbReference>
<dbReference type="PANTHER" id="PTHR33751">
    <property type="entry name" value="CBB3-TYPE CYTOCHROME C OXIDASE SUBUNIT FIXP"/>
    <property type="match status" value="1"/>
</dbReference>
<sequence>MKKLFALCALAGVANLAAAAEIVGDAKRAEHKVEMCIGCHGIPGYKTAFPEVYQVPMIGGQTAKYIENSLRAYQKGERKHPTMRGIAASLTDEDIADLAAYYSQQK</sequence>
<dbReference type="InterPro" id="IPR036909">
    <property type="entry name" value="Cyt_c-like_dom_sf"/>
</dbReference>
<dbReference type="Proteomes" id="UP001225596">
    <property type="component" value="Unassembled WGS sequence"/>
</dbReference>
<feature type="chain" id="PRO_5046470991" evidence="7">
    <location>
        <begin position="20"/>
        <end position="106"/>
    </location>
</feature>
<proteinExistence type="predicted"/>
<feature type="domain" description="Cytochrome c" evidence="8">
    <location>
        <begin position="24"/>
        <end position="106"/>
    </location>
</feature>
<evidence type="ECO:0000256" key="4">
    <source>
        <dbReference type="ARBA" id="ARBA00022982"/>
    </source>
</evidence>
<dbReference type="RefSeq" id="WP_338435780.1">
    <property type="nucleotide sequence ID" value="NZ_JAUYVH010000002.1"/>
</dbReference>
<evidence type="ECO:0000259" key="8">
    <source>
        <dbReference type="PROSITE" id="PS51007"/>
    </source>
</evidence>
<keyword evidence="5 6" id="KW-0408">Iron</keyword>
<keyword evidence="10" id="KW-1185">Reference proteome</keyword>
<evidence type="ECO:0000256" key="1">
    <source>
        <dbReference type="ARBA" id="ARBA00022448"/>
    </source>
</evidence>
<keyword evidence="3 6" id="KW-0479">Metal-binding</keyword>
<reference evidence="9 10" key="1">
    <citation type="submission" date="2023-08" db="EMBL/GenBank/DDBJ databases">
        <title>Oxalobacteraceae gen .nov., isolated from river sludge outside the plant.</title>
        <authorList>
            <person name="Zhao S.Y."/>
        </authorList>
    </citation>
    <scope>NUCLEOTIDE SEQUENCE [LARGE SCALE GENOMIC DNA]</scope>
    <source>
        <strain evidence="9 10">R-40</strain>
    </source>
</reference>
<dbReference type="Gene3D" id="1.10.760.10">
    <property type="entry name" value="Cytochrome c-like domain"/>
    <property type="match status" value="1"/>
</dbReference>
<dbReference type="EMBL" id="JAUYVH010000002">
    <property type="protein sequence ID" value="MDQ9169855.1"/>
    <property type="molecule type" value="Genomic_DNA"/>
</dbReference>
<comment type="caution">
    <text evidence="9">The sequence shown here is derived from an EMBL/GenBank/DDBJ whole genome shotgun (WGS) entry which is preliminary data.</text>
</comment>
<evidence type="ECO:0000256" key="6">
    <source>
        <dbReference type="PROSITE-ProRule" id="PRU00433"/>
    </source>
</evidence>
<protein>
    <submittedName>
        <fullName evidence="9">Cytochrome c</fullName>
    </submittedName>
</protein>
<dbReference type="InterPro" id="IPR050597">
    <property type="entry name" value="Cytochrome_c_Oxidase_Subunit"/>
</dbReference>
<evidence type="ECO:0000256" key="7">
    <source>
        <dbReference type="SAM" id="SignalP"/>
    </source>
</evidence>
<dbReference type="PROSITE" id="PS51007">
    <property type="entry name" value="CYTC"/>
    <property type="match status" value="1"/>
</dbReference>
<feature type="signal peptide" evidence="7">
    <location>
        <begin position="1"/>
        <end position="19"/>
    </location>
</feature>
<dbReference type="InterPro" id="IPR009056">
    <property type="entry name" value="Cyt_c-like_dom"/>
</dbReference>
<evidence type="ECO:0000256" key="5">
    <source>
        <dbReference type="ARBA" id="ARBA00023004"/>
    </source>
</evidence>
<accession>A0ABU1BLI4</accession>
<dbReference type="Pfam" id="PF00034">
    <property type="entry name" value="Cytochrom_C"/>
    <property type="match status" value="1"/>
</dbReference>
<evidence type="ECO:0000313" key="9">
    <source>
        <dbReference type="EMBL" id="MDQ9169855.1"/>
    </source>
</evidence>
<name>A0ABU1BLI4_9BURK</name>
<evidence type="ECO:0000256" key="3">
    <source>
        <dbReference type="ARBA" id="ARBA00022723"/>
    </source>
</evidence>
<dbReference type="SUPFAM" id="SSF46626">
    <property type="entry name" value="Cytochrome c"/>
    <property type="match status" value="1"/>
</dbReference>
<evidence type="ECO:0000313" key="10">
    <source>
        <dbReference type="Proteomes" id="UP001225596"/>
    </source>
</evidence>
<evidence type="ECO:0000256" key="2">
    <source>
        <dbReference type="ARBA" id="ARBA00022617"/>
    </source>
</evidence>